<keyword evidence="12 16" id="KW-1133">Transmembrane helix</keyword>
<feature type="transmembrane region" description="Helical" evidence="16">
    <location>
        <begin position="62"/>
        <end position="82"/>
    </location>
</feature>
<evidence type="ECO:0000256" key="14">
    <source>
        <dbReference type="ARBA" id="ARBA00023211"/>
    </source>
</evidence>
<comment type="cofactor">
    <cofactor evidence="2">
        <name>Mg(2+)</name>
        <dbReference type="ChEBI" id="CHEBI:18420"/>
    </cofactor>
</comment>
<proteinExistence type="inferred from homology"/>
<comment type="similarity">
    <text evidence="5">Belongs to the STT3 family.</text>
</comment>
<keyword evidence="11" id="KW-0460">Magnesium</keyword>
<keyword evidence="8" id="KW-0808">Transferase</keyword>
<organism evidence="18 19">
    <name type="scientific">Nannochloropsis salina CCMP1776</name>
    <dbReference type="NCBI Taxonomy" id="1027361"/>
    <lineage>
        <taxon>Eukaryota</taxon>
        <taxon>Sar</taxon>
        <taxon>Stramenopiles</taxon>
        <taxon>Ochrophyta</taxon>
        <taxon>Eustigmatophyceae</taxon>
        <taxon>Eustigmatales</taxon>
        <taxon>Monodopsidaceae</taxon>
        <taxon>Microchloropsis</taxon>
        <taxon>Microchloropsis salina</taxon>
    </lineage>
</organism>
<dbReference type="InterPro" id="IPR003674">
    <property type="entry name" value="Oligo_trans_STT3"/>
</dbReference>
<evidence type="ECO:0000256" key="4">
    <source>
        <dbReference type="ARBA" id="ARBA00004922"/>
    </source>
</evidence>
<dbReference type="GO" id="GO:0012505">
    <property type="term" value="C:endomembrane system"/>
    <property type="evidence" value="ECO:0007669"/>
    <property type="project" value="UniProtKB-SubCell"/>
</dbReference>
<dbReference type="GO" id="GO:0046872">
    <property type="term" value="F:metal ion binding"/>
    <property type="evidence" value="ECO:0007669"/>
    <property type="project" value="UniProtKB-KW"/>
</dbReference>
<dbReference type="EC" id="2.4.99.18" evidence="6"/>
<evidence type="ECO:0000256" key="12">
    <source>
        <dbReference type="ARBA" id="ARBA00022989"/>
    </source>
</evidence>
<keyword evidence="14" id="KW-0464">Manganese</keyword>
<evidence type="ECO:0000256" key="10">
    <source>
        <dbReference type="ARBA" id="ARBA00022723"/>
    </source>
</evidence>
<keyword evidence="13 16" id="KW-0472">Membrane</keyword>
<evidence type="ECO:0000256" key="15">
    <source>
        <dbReference type="ARBA" id="ARBA00048829"/>
    </source>
</evidence>
<dbReference type="AlphaFoldDB" id="A0A4D9CP29"/>
<evidence type="ECO:0000256" key="6">
    <source>
        <dbReference type="ARBA" id="ARBA00012605"/>
    </source>
</evidence>
<dbReference type="UniPathway" id="UPA00378"/>
<evidence type="ECO:0000313" key="18">
    <source>
        <dbReference type="EMBL" id="TFJ80890.1"/>
    </source>
</evidence>
<sequence>MSSKHDKKKSKHQASSGTGVDALLDAFSHSKNASMAAKTAEWEQKGDAGVVGDDDLSGIPVIVRYGILGLICLLSFAIRLFAVVRYESVIHEFDPYFNFRTTKGDIFGEGCERPCADEAKTVCGCMDDFCTGPPPPGEEHNRRWAVYEIKRGKKGSSRRAA</sequence>
<feature type="domain" description="Oligosaccharyl transferase STT3 N-terminal" evidence="17">
    <location>
        <begin position="69"/>
        <end position="103"/>
    </location>
</feature>
<keyword evidence="19" id="KW-1185">Reference proteome</keyword>
<accession>A0A4D9CP29</accession>
<dbReference type="Pfam" id="PF02516">
    <property type="entry name" value="STT3"/>
    <property type="match status" value="1"/>
</dbReference>
<keyword evidence="7" id="KW-0328">Glycosyltransferase</keyword>
<evidence type="ECO:0000256" key="13">
    <source>
        <dbReference type="ARBA" id="ARBA00023136"/>
    </source>
</evidence>
<comment type="subcellular location">
    <subcellularLocation>
        <location evidence="3">Endomembrane system</location>
        <topology evidence="3">Multi-pass membrane protein</topology>
    </subcellularLocation>
</comment>
<name>A0A4D9CP29_9STRA</name>
<comment type="pathway">
    <text evidence="4">Protein modification; protein glycosylation.</text>
</comment>
<evidence type="ECO:0000256" key="16">
    <source>
        <dbReference type="SAM" id="Phobius"/>
    </source>
</evidence>
<dbReference type="EMBL" id="SDOX01000149">
    <property type="protein sequence ID" value="TFJ80890.1"/>
    <property type="molecule type" value="Genomic_DNA"/>
</dbReference>
<dbReference type="GO" id="GO:0016020">
    <property type="term" value="C:membrane"/>
    <property type="evidence" value="ECO:0007669"/>
    <property type="project" value="InterPro"/>
</dbReference>
<dbReference type="PANTHER" id="PTHR13872">
    <property type="entry name" value="DOLICHYL-DIPHOSPHOOLIGOSACCHARIDE--PROTEIN GLYCOSYLTRANSFERASE SUBUNIT"/>
    <property type="match status" value="1"/>
</dbReference>
<evidence type="ECO:0000256" key="2">
    <source>
        <dbReference type="ARBA" id="ARBA00001946"/>
    </source>
</evidence>
<evidence type="ECO:0000256" key="3">
    <source>
        <dbReference type="ARBA" id="ARBA00004127"/>
    </source>
</evidence>
<dbReference type="PANTHER" id="PTHR13872:SF1">
    <property type="entry name" value="DOLICHYL-DIPHOSPHOOLIGOSACCHARIDE--PROTEIN GLYCOSYLTRANSFERASE SUBUNIT STT3B"/>
    <property type="match status" value="1"/>
</dbReference>
<keyword evidence="9 16" id="KW-0812">Transmembrane</keyword>
<evidence type="ECO:0000256" key="9">
    <source>
        <dbReference type="ARBA" id="ARBA00022692"/>
    </source>
</evidence>
<dbReference type="OrthoDB" id="197692at2759"/>
<evidence type="ECO:0000256" key="1">
    <source>
        <dbReference type="ARBA" id="ARBA00001936"/>
    </source>
</evidence>
<comment type="cofactor">
    <cofactor evidence="1">
        <name>Mn(2+)</name>
        <dbReference type="ChEBI" id="CHEBI:29035"/>
    </cofactor>
</comment>
<keyword evidence="10" id="KW-0479">Metal-binding</keyword>
<protein>
    <recommendedName>
        <fullName evidence="6">dolichyl-diphosphooligosaccharide--protein glycotransferase</fullName>
        <ecNumber evidence="6">2.4.99.18</ecNumber>
    </recommendedName>
</protein>
<evidence type="ECO:0000313" key="19">
    <source>
        <dbReference type="Proteomes" id="UP000355283"/>
    </source>
</evidence>
<evidence type="ECO:0000256" key="7">
    <source>
        <dbReference type="ARBA" id="ARBA00022676"/>
    </source>
</evidence>
<dbReference type="Proteomes" id="UP000355283">
    <property type="component" value="Unassembled WGS sequence"/>
</dbReference>
<dbReference type="InterPro" id="IPR048307">
    <property type="entry name" value="STT3_N"/>
</dbReference>
<evidence type="ECO:0000259" key="17">
    <source>
        <dbReference type="Pfam" id="PF02516"/>
    </source>
</evidence>
<evidence type="ECO:0000256" key="11">
    <source>
        <dbReference type="ARBA" id="ARBA00022842"/>
    </source>
</evidence>
<reference evidence="18 19" key="1">
    <citation type="submission" date="2019-01" db="EMBL/GenBank/DDBJ databases">
        <title>Nuclear Genome Assembly of the Microalgal Biofuel strain Nannochloropsis salina CCMP1776.</title>
        <authorList>
            <person name="Hovde B."/>
        </authorList>
    </citation>
    <scope>NUCLEOTIDE SEQUENCE [LARGE SCALE GENOMIC DNA]</scope>
    <source>
        <strain evidence="18 19">CCMP1776</strain>
    </source>
</reference>
<comment type="catalytic activity">
    <reaction evidence="15">
        <text>a di-trans,poly-cis-dolichyl diphosphooligosaccharide + L-asparaginyl-[protein] = N(4)-(oligosaccharide-(1-&gt;4)-N-acetyl-beta-D-glucosaminyl-(1-&gt;4)-N-acetyl-beta-D-glucosaminyl)-L-asparaginyl-[protein] + a di-trans,poly-cis-dolichyl diphosphate + H(+)</text>
        <dbReference type="Rhea" id="RHEA:22980"/>
        <dbReference type="Rhea" id="RHEA-COMP:12804"/>
        <dbReference type="Rhea" id="RHEA-COMP:12805"/>
        <dbReference type="Rhea" id="RHEA-COMP:19506"/>
        <dbReference type="Rhea" id="RHEA-COMP:19509"/>
        <dbReference type="ChEBI" id="CHEBI:15378"/>
        <dbReference type="ChEBI" id="CHEBI:50347"/>
        <dbReference type="ChEBI" id="CHEBI:57497"/>
        <dbReference type="ChEBI" id="CHEBI:57570"/>
        <dbReference type="ChEBI" id="CHEBI:132529"/>
        <dbReference type="EC" id="2.4.99.18"/>
    </reaction>
</comment>
<comment type="caution">
    <text evidence="18">The sequence shown here is derived from an EMBL/GenBank/DDBJ whole genome shotgun (WGS) entry which is preliminary data.</text>
</comment>
<gene>
    <name evidence="18" type="ORF">NSK_007781</name>
</gene>
<dbReference type="GO" id="GO:0004579">
    <property type="term" value="F:dolichyl-diphosphooligosaccharide-protein glycotransferase activity"/>
    <property type="evidence" value="ECO:0007669"/>
    <property type="project" value="UniProtKB-EC"/>
</dbReference>
<evidence type="ECO:0000256" key="8">
    <source>
        <dbReference type="ARBA" id="ARBA00022679"/>
    </source>
</evidence>
<evidence type="ECO:0000256" key="5">
    <source>
        <dbReference type="ARBA" id="ARBA00010810"/>
    </source>
</evidence>